<dbReference type="RefSeq" id="WP_125029335.1">
    <property type="nucleotide sequence ID" value="NZ_JAPXVP010000002.1"/>
</dbReference>
<dbReference type="SUPFAM" id="SSF49785">
    <property type="entry name" value="Galactose-binding domain-like"/>
    <property type="match status" value="1"/>
</dbReference>
<reference evidence="2 3" key="1">
    <citation type="submission" date="2018-07" db="EMBL/GenBank/DDBJ databases">
        <title>Draft genome sequence of Ancylomarina sp. M1P.</title>
        <authorList>
            <person name="Yadav S."/>
            <person name="Villanueva L."/>
            <person name="Damste J.S.S."/>
        </authorList>
    </citation>
    <scope>NUCLEOTIDE SEQUENCE [LARGE SCALE GENOMIC DNA]</scope>
    <source>
        <strain evidence="2 3">M1P</strain>
    </source>
</reference>
<feature type="signal peptide" evidence="1">
    <location>
        <begin position="1"/>
        <end position="19"/>
    </location>
</feature>
<dbReference type="PROSITE" id="PS51257">
    <property type="entry name" value="PROKAR_LIPOPROTEIN"/>
    <property type="match status" value="1"/>
</dbReference>
<dbReference type="Gene3D" id="2.60.120.260">
    <property type="entry name" value="Galactose-binding domain-like"/>
    <property type="match status" value="2"/>
</dbReference>
<dbReference type="Proteomes" id="UP000285794">
    <property type="component" value="Unassembled WGS sequence"/>
</dbReference>
<keyword evidence="1" id="KW-0732">Signal</keyword>
<feature type="chain" id="PRO_5018973797" description="CBM-cenC domain-containing protein" evidence="1">
    <location>
        <begin position="20"/>
        <end position="357"/>
    </location>
</feature>
<evidence type="ECO:0008006" key="4">
    <source>
        <dbReference type="Google" id="ProtNLM"/>
    </source>
</evidence>
<evidence type="ECO:0000313" key="3">
    <source>
        <dbReference type="Proteomes" id="UP000285794"/>
    </source>
</evidence>
<dbReference type="AlphaFoldDB" id="A0A425Y686"/>
<proteinExistence type="predicted"/>
<dbReference type="OrthoDB" id="5381604at2"/>
<dbReference type="InterPro" id="IPR008979">
    <property type="entry name" value="Galactose-bd-like_sf"/>
</dbReference>
<evidence type="ECO:0000256" key="1">
    <source>
        <dbReference type="SAM" id="SignalP"/>
    </source>
</evidence>
<keyword evidence="3" id="KW-1185">Reference proteome</keyword>
<organism evidence="2 3">
    <name type="scientific">Ancylomarina euxinus</name>
    <dbReference type="NCBI Taxonomy" id="2283627"/>
    <lineage>
        <taxon>Bacteria</taxon>
        <taxon>Pseudomonadati</taxon>
        <taxon>Bacteroidota</taxon>
        <taxon>Bacteroidia</taxon>
        <taxon>Marinilabiliales</taxon>
        <taxon>Marinifilaceae</taxon>
        <taxon>Ancylomarina</taxon>
    </lineage>
</organism>
<sequence length="357" mass="40289">MRLRTRSISLILTVFSAFAISCSSSDKEEEIIIEPIDPCADVAKDMSIVSDFECQQNYFIGADAKLETQAMVVDNPDKTDANESEKTGKYIDNATQAWDNMVIDFSTAYDLTNRSELKIKIYSEHTGLLIAKLEGGTQAVEQQVQIEKTSEWVEYAFNFREAVDMGNTKLILFFNAGAEDGETEEIYYIDDIKFVENTFPVVSDPCEGTEKDMSIISDFECQQNYDFPETLITIDNSLKGGINESEKIGEFTDDGTNAWDHLLIDYGQAIDLSTKNKLKLLIHSDKKVQFLAKLEGGTSNANEIWTDITTIGEWTEYTVNFSSQANENHTKLVLFFNAGKDDGTATDKYYLDNIRWE</sequence>
<protein>
    <recommendedName>
        <fullName evidence="4">CBM-cenC domain-containing protein</fullName>
    </recommendedName>
</protein>
<comment type="caution">
    <text evidence="2">The sequence shown here is derived from an EMBL/GenBank/DDBJ whole genome shotgun (WGS) entry which is preliminary data.</text>
</comment>
<name>A0A425Y686_9BACT</name>
<accession>A0A425Y686</accession>
<evidence type="ECO:0000313" key="2">
    <source>
        <dbReference type="EMBL" id="RRG24023.1"/>
    </source>
</evidence>
<dbReference type="EMBL" id="QQWG01000002">
    <property type="protein sequence ID" value="RRG24023.1"/>
    <property type="molecule type" value="Genomic_DNA"/>
</dbReference>
<gene>
    <name evidence="2" type="ORF">DWB61_02600</name>
</gene>